<keyword evidence="6" id="KW-1185">Reference proteome</keyword>
<name>A0ABQ2LTM3_9ACTN</name>
<dbReference type="PANTHER" id="PTHR30231:SF4">
    <property type="entry name" value="PROTEIN NEN2"/>
    <property type="match status" value="1"/>
</dbReference>
<proteinExistence type="predicted"/>
<dbReference type="Pfam" id="PF00929">
    <property type="entry name" value="RNase_T"/>
    <property type="match status" value="1"/>
</dbReference>
<dbReference type="SUPFAM" id="SSF53098">
    <property type="entry name" value="Ribonuclease H-like"/>
    <property type="match status" value="1"/>
</dbReference>
<keyword evidence="3" id="KW-0269">Exonuclease</keyword>
<evidence type="ECO:0000259" key="4">
    <source>
        <dbReference type="SMART" id="SM00479"/>
    </source>
</evidence>
<dbReference type="Proteomes" id="UP000631535">
    <property type="component" value="Unassembled WGS sequence"/>
</dbReference>
<comment type="caution">
    <text evidence="5">The sequence shown here is derived from an EMBL/GenBank/DDBJ whole genome shotgun (WGS) entry which is preliminary data.</text>
</comment>
<dbReference type="Gene3D" id="3.30.420.10">
    <property type="entry name" value="Ribonuclease H-like superfamily/Ribonuclease H"/>
    <property type="match status" value="1"/>
</dbReference>
<gene>
    <name evidence="5" type="ORF">GCM10012287_03750</name>
</gene>
<accession>A0ABQ2LTM3</accession>
<evidence type="ECO:0000256" key="1">
    <source>
        <dbReference type="ARBA" id="ARBA00022722"/>
    </source>
</evidence>
<dbReference type="SMART" id="SM00479">
    <property type="entry name" value="EXOIII"/>
    <property type="match status" value="1"/>
</dbReference>
<dbReference type="InterPro" id="IPR036397">
    <property type="entry name" value="RNaseH_sf"/>
</dbReference>
<organism evidence="5 6">
    <name type="scientific">Streptomyces daqingensis</name>
    <dbReference type="NCBI Taxonomy" id="1472640"/>
    <lineage>
        <taxon>Bacteria</taxon>
        <taxon>Bacillati</taxon>
        <taxon>Actinomycetota</taxon>
        <taxon>Actinomycetes</taxon>
        <taxon>Kitasatosporales</taxon>
        <taxon>Streptomycetaceae</taxon>
        <taxon>Streptomyces</taxon>
    </lineage>
</organism>
<feature type="domain" description="Exonuclease" evidence="4">
    <location>
        <begin position="15"/>
        <end position="191"/>
    </location>
</feature>
<dbReference type="PANTHER" id="PTHR30231">
    <property type="entry name" value="DNA POLYMERASE III SUBUNIT EPSILON"/>
    <property type="match status" value="1"/>
</dbReference>
<sequence>MPPPIADDPGFREVHFLVVDFEATTPAGHPPEPVEVAALGLRHRERSGPQPSGFRWEALMRPPARAPLTPRATAHTGIRPEQLAGEPPAEVVLRRLDEQVPPGPAVLVAHSAPVEAGIVHRYRTACPRLARLPVLDTIRMAKSALPGLSSYGLDALLDHTGLPRPSRRHRAMPDVEATARLFQLLLAELARAAKVRSLTELVSRFALPAEATRPRQLTLDE</sequence>
<dbReference type="InterPro" id="IPR012337">
    <property type="entry name" value="RNaseH-like_sf"/>
</dbReference>
<dbReference type="EMBL" id="BMMP01000001">
    <property type="protein sequence ID" value="GGO42567.1"/>
    <property type="molecule type" value="Genomic_DNA"/>
</dbReference>
<dbReference type="InterPro" id="IPR013520">
    <property type="entry name" value="Ribonucl_H"/>
</dbReference>
<keyword evidence="2" id="KW-0378">Hydrolase</keyword>
<evidence type="ECO:0000313" key="5">
    <source>
        <dbReference type="EMBL" id="GGO42567.1"/>
    </source>
</evidence>
<evidence type="ECO:0000256" key="3">
    <source>
        <dbReference type="ARBA" id="ARBA00022839"/>
    </source>
</evidence>
<evidence type="ECO:0000256" key="2">
    <source>
        <dbReference type="ARBA" id="ARBA00022801"/>
    </source>
</evidence>
<dbReference type="RefSeq" id="WP_189035243.1">
    <property type="nucleotide sequence ID" value="NZ_BMMP01000001.1"/>
</dbReference>
<reference evidence="6" key="1">
    <citation type="journal article" date="2019" name="Int. J. Syst. Evol. Microbiol.">
        <title>The Global Catalogue of Microorganisms (GCM) 10K type strain sequencing project: providing services to taxonomists for standard genome sequencing and annotation.</title>
        <authorList>
            <consortium name="The Broad Institute Genomics Platform"/>
            <consortium name="The Broad Institute Genome Sequencing Center for Infectious Disease"/>
            <person name="Wu L."/>
            <person name="Ma J."/>
        </authorList>
    </citation>
    <scope>NUCLEOTIDE SEQUENCE [LARGE SCALE GENOMIC DNA]</scope>
    <source>
        <strain evidence="6">CGMCC 4.7178</strain>
    </source>
</reference>
<keyword evidence="1" id="KW-0540">Nuclease</keyword>
<evidence type="ECO:0000313" key="6">
    <source>
        <dbReference type="Proteomes" id="UP000631535"/>
    </source>
</evidence>
<dbReference type="CDD" id="cd06127">
    <property type="entry name" value="DEDDh"/>
    <property type="match status" value="1"/>
</dbReference>
<protein>
    <recommendedName>
        <fullName evidence="4">Exonuclease domain-containing protein</fullName>
    </recommendedName>
</protein>